<keyword evidence="2" id="KW-1185">Reference proteome</keyword>
<dbReference type="AlphaFoldDB" id="A0A0H3XIT5"/>
<dbReference type="KEGG" id="seri:SERIO_v1c00590"/>
<dbReference type="RefSeq" id="WP_047790947.1">
    <property type="nucleotide sequence ID" value="NZ_CP011856.1"/>
</dbReference>
<dbReference type="EMBL" id="CP011856">
    <property type="protein sequence ID" value="AKM53661.1"/>
    <property type="molecule type" value="Genomic_DNA"/>
</dbReference>
<protein>
    <submittedName>
        <fullName evidence="1">Uncharacterized protein</fullName>
    </submittedName>
</protein>
<accession>A0A0H3XIT5</accession>
<sequence length="323" mass="38443">MFYRYEEIDNQINLNNLIKSKETDDIFFTKNSYLSTKIINLFELLYALTVDGDYSFETLLQGKSISLQPFKIEYYPAFKKDLQQTLWVIKKTKDYQSNDQVFNKLLAKYPFLNISSLKNKLLTAIQKFKKEKYLKADIYLWIDDYLAFILKKFTNIYSKLNLMIKRNNGDLKLGFPYVQGVFQKRKVFRCPLLLWGLHLDQTPGDITLQLDFNNIVINPIFRWTILKANKIATSHLLKIIRFYDVRNAMEVIERAKLLSEEWGAKYLYQFSYYVTNATEMNLMSYQKPLPILRKDSVFKEFLEKYKLGEIEICYAMFLGAFNY</sequence>
<dbReference type="Proteomes" id="UP000035661">
    <property type="component" value="Chromosome"/>
</dbReference>
<dbReference type="STRING" id="315358.SERIO_v1c00590"/>
<evidence type="ECO:0000313" key="2">
    <source>
        <dbReference type="Proteomes" id="UP000035661"/>
    </source>
</evidence>
<reference evidence="2" key="2">
    <citation type="submission" date="2015-06" db="EMBL/GenBank/DDBJ databases">
        <title>Complete genome sequence of Spiroplasma eriocheiris TDA-040725-5 (DSM 21848).</title>
        <authorList>
            <person name="Lo W.-S."/>
            <person name="Kuo C.-H."/>
        </authorList>
    </citation>
    <scope>NUCLEOTIDE SEQUENCE [LARGE SCALE GENOMIC DNA]</scope>
    <source>
        <strain evidence="2">TDA-040725-5</strain>
    </source>
</reference>
<evidence type="ECO:0000313" key="1">
    <source>
        <dbReference type="EMBL" id="AKM53661.1"/>
    </source>
</evidence>
<reference evidence="1 2" key="1">
    <citation type="journal article" date="2015" name="Genome Biol. Evol.">
        <title>Found and Lost: The Fates of Horizontally Acquired Genes in Arthropod-Symbiotic Spiroplasma.</title>
        <authorList>
            <person name="Lo W.S."/>
            <person name="Gasparich G.E."/>
            <person name="Kuo C.H."/>
        </authorList>
    </citation>
    <scope>NUCLEOTIDE SEQUENCE [LARGE SCALE GENOMIC DNA]</scope>
    <source>
        <strain evidence="2">TDA-040725-5</strain>
    </source>
</reference>
<organism evidence="1 2">
    <name type="scientific">Spiroplasma eriocheiris</name>
    <dbReference type="NCBI Taxonomy" id="315358"/>
    <lineage>
        <taxon>Bacteria</taxon>
        <taxon>Bacillati</taxon>
        <taxon>Mycoplasmatota</taxon>
        <taxon>Mollicutes</taxon>
        <taxon>Entomoplasmatales</taxon>
        <taxon>Spiroplasmataceae</taxon>
        <taxon>Spiroplasma</taxon>
    </lineage>
</organism>
<proteinExistence type="predicted"/>
<name>A0A0H3XIT5_9MOLU</name>
<dbReference type="PATRIC" id="fig|743698.3.peg.60"/>
<gene>
    <name evidence="1" type="ORF">SERIO_v1c00590</name>
</gene>